<feature type="compositionally biased region" description="Polar residues" evidence="1">
    <location>
        <begin position="62"/>
        <end position="80"/>
    </location>
</feature>
<evidence type="ECO:0000256" key="1">
    <source>
        <dbReference type="SAM" id="MobiDB-lite"/>
    </source>
</evidence>
<feature type="region of interest" description="Disordered" evidence="1">
    <location>
        <begin position="62"/>
        <end position="85"/>
    </location>
</feature>
<name>A0A699YSL3_HAELA</name>
<dbReference type="Proteomes" id="UP000485058">
    <property type="component" value="Unassembled WGS sequence"/>
</dbReference>
<accession>A0A699YSL3</accession>
<sequence>MVSGLSCRHATPKEDEEGKGSKAKCLAVPGVAGCCKVYGRDDLNFAEPVQGVVQVGRTLQTRSVGPCTGSQDPANGQQDPANEVGRTLHKVAGPCKCDNNSDESASPGALWVMPPGRK</sequence>
<organism evidence="2 3">
    <name type="scientific">Haematococcus lacustris</name>
    <name type="common">Green alga</name>
    <name type="synonym">Haematococcus pluvialis</name>
    <dbReference type="NCBI Taxonomy" id="44745"/>
    <lineage>
        <taxon>Eukaryota</taxon>
        <taxon>Viridiplantae</taxon>
        <taxon>Chlorophyta</taxon>
        <taxon>core chlorophytes</taxon>
        <taxon>Chlorophyceae</taxon>
        <taxon>CS clade</taxon>
        <taxon>Chlamydomonadales</taxon>
        <taxon>Haematococcaceae</taxon>
        <taxon>Haematococcus</taxon>
    </lineage>
</organism>
<reference evidence="2 3" key="1">
    <citation type="submission" date="2020-02" db="EMBL/GenBank/DDBJ databases">
        <title>Draft genome sequence of Haematococcus lacustris strain NIES-144.</title>
        <authorList>
            <person name="Morimoto D."/>
            <person name="Nakagawa S."/>
            <person name="Yoshida T."/>
            <person name="Sawayama S."/>
        </authorList>
    </citation>
    <scope>NUCLEOTIDE SEQUENCE [LARGE SCALE GENOMIC DNA]</scope>
    <source>
        <strain evidence="2 3">NIES-144</strain>
    </source>
</reference>
<evidence type="ECO:0000313" key="3">
    <source>
        <dbReference type="Proteomes" id="UP000485058"/>
    </source>
</evidence>
<protein>
    <submittedName>
        <fullName evidence="2">Uncharacterized protein</fullName>
    </submittedName>
</protein>
<evidence type="ECO:0000313" key="2">
    <source>
        <dbReference type="EMBL" id="GFH12820.1"/>
    </source>
</evidence>
<feature type="region of interest" description="Disordered" evidence="1">
    <location>
        <begin position="97"/>
        <end position="118"/>
    </location>
</feature>
<dbReference type="AlphaFoldDB" id="A0A699YSL3"/>
<gene>
    <name evidence="2" type="ORF">HaLaN_08578</name>
</gene>
<proteinExistence type="predicted"/>
<dbReference type="EMBL" id="BLLF01000544">
    <property type="protein sequence ID" value="GFH12820.1"/>
    <property type="molecule type" value="Genomic_DNA"/>
</dbReference>
<feature type="region of interest" description="Disordered" evidence="1">
    <location>
        <begin position="1"/>
        <end position="22"/>
    </location>
</feature>
<feature type="compositionally biased region" description="Basic and acidic residues" evidence="1">
    <location>
        <begin position="11"/>
        <end position="20"/>
    </location>
</feature>
<comment type="caution">
    <text evidence="2">The sequence shown here is derived from an EMBL/GenBank/DDBJ whole genome shotgun (WGS) entry which is preliminary data.</text>
</comment>
<keyword evidence="3" id="KW-1185">Reference proteome</keyword>